<dbReference type="Gramene" id="AET7Gv20609500.1">
    <property type="protein sequence ID" value="AET7Gv20609500.1"/>
    <property type="gene ID" value="AET7Gv20609500"/>
</dbReference>
<evidence type="ECO:0000313" key="2">
    <source>
        <dbReference type="EnsemblPlants" id="AET7Gv20609500.1"/>
    </source>
</evidence>
<reference evidence="2" key="5">
    <citation type="journal article" date="2021" name="G3 (Bethesda)">
        <title>Aegilops tauschii genome assembly Aet v5.0 features greater sequence contiguity and improved annotation.</title>
        <authorList>
            <person name="Wang L."/>
            <person name="Zhu T."/>
            <person name="Rodriguez J.C."/>
            <person name="Deal K.R."/>
            <person name="Dubcovsky J."/>
            <person name="McGuire P.E."/>
            <person name="Lux T."/>
            <person name="Spannagl M."/>
            <person name="Mayer K.F.X."/>
            <person name="Baldrich P."/>
            <person name="Meyers B.C."/>
            <person name="Huo N."/>
            <person name="Gu Y.Q."/>
            <person name="Zhou H."/>
            <person name="Devos K.M."/>
            <person name="Bennetzen J.L."/>
            <person name="Unver T."/>
            <person name="Budak H."/>
            <person name="Gulick P.J."/>
            <person name="Galiba G."/>
            <person name="Kalapos B."/>
            <person name="Nelson D.R."/>
            <person name="Li P."/>
            <person name="You F.M."/>
            <person name="Luo M.C."/>
            <person name="Dvorak J."/>
        </authorList>
    </citation>
    <scope>NUCLEOTIDE SEQUENCE [LARGE SCALE GENOMIC DNA]</scope>
    <source>
        <strain evidence="2">cv. AL8/78</strain>
    </source>
</reference>
<dbReference type="AlphaFoldDB" id="A0A453RK70"/>
<evidence type="ECO:0000313" key="3">
    <source>
        <dbReference type="Proteomes" id="UP000015105"/>
    </source>
</evidence>
<sequence>PEISPSFDSNNAPTISLCLSLPHKQRQEPSPPLPPCPLDKPLLLRRSMASSAVAPGAGAGGAGRSRDIRLTVQEAAKKLSLWHTATFRPITTHDDLEP</sequence>
<keyword evidence="3" id="KW-1185">Reference proteome</keyword>
<feature type="compositionally biased region" description="Pro residues" evidence="1">
    <location>
        <begin position="29"/>
        <end position="38"/>
    </location>
</feature>
<reference evidence="2" key="4">
    <citation type="submission" date="2019-03" db="UniProtKB">
        <authorList>
            <consortium name="EnsemblPlants"/>
        </authorList>
    </citation>
    <scope>IDENTIFICATION</scope>
</reference>
<evidence type="ECO:0000256" key="1">
    <source>
        <dbReference type="SAM" id="MobiDB-lite"/>
    </source>
</evidence>
<feature type="region of interest" description="Disordered" evidence="1">
    <location>
        <begin position="20"/>
        <end position="67"/>
    </location>
</feature>
<accession>A0A453RK70</accession>
<reference evidence="3" key="1">
    <citation type="journal article" date="2014" name="Science">
        <title>Ancient hybridizations among the ancestral genomes of bread wheat.</title>
        <authorList>
            <consortium name="International Wheat Genome Sequencing Consortium,"/>
            <person name="Marcussen T."/>
            <person name="Sandve S.R."/>
            <person name="Heier L."/>
            <person name="Spannagl M."/>
            <person name="Pfeifer M."/>
            <person name="Jakobsen K.S."/>
            <person name="Wulff B.B."/>
            <person name="Steuernagel B."/>
            <person name="Mayer K.F."/>
            <person name="Olsen O.A."/>
        </authorList>
    </citation>
    <scope>NUCLEOTIDE SEQUENCE [LARGE SCALE GENOMIC DNA]</scope>
    <source>
        <strain evidence="3">cv. AL8/78</strain>
    </source>
</reference>
<feature type="compositionally biased region" description="Low complexity" evidence="1">
    <location>
        <begin position="47"/>
        <end position="56"/>
    </location>
</feature>
<proteinExistence type="predicted"/>
<name>A0A453RK70_AEGTS</name>
<reference evidence="3" key="2">
    <citation type="journal article" date="2017" name="Nat. Plants">
        <title>The Aegilops tauschii genome reveals multiple impacts of transposons.</title>
        <authorList>
            <person name="Zhao G."/>
            <person name="Zou C."/>
            <person name="Li K."/>
            <person name="Wang K."/>
            <person name="Li T."/>
            <person name="Gao L."/>
            <person name="Zhang X."/>
            <person name="Wang H."/>
            <person name="Yang Z."/>
            <person name="Liu X."/>
            <person name="Jiang W."/>
            <person name="Mao L."/>
            <person name="Kong X."/>
            <person name="Jiao Y."/>
            <person name="Jia J."/>
        </authorList>
    </citation>
    <scope>NUCLEOTIDE SEQUENCE [LARGE SCALE GENOMIC DNA]</scope>
    <source>
        <strain evidence="3">cv. AL8/78</strain>
    </source>
</reference>
<dbReference type="Proteomes" id="UP000015105">
    <property type="component" value="Chromosome 7D"/>
</dbReference>
<protein>
    <submittedName>
        <fullName evidence="2">Uncharacterized protein</fullName>
    </submittedName>
</protein>
<dbReference type="EnsemblPlants" id="AET7Gv20609500.1">
    <property type="protein sequence ID" value="AET7Gv20609500.1"/>
    <property type="gene ID" value="AET7Gv20609500"/>
</dbReference>
<reference evidence="2" key="3">
    <citation type="journal article" date="2017" name="Nature">
        <title>Genome sequence of the progenitor of the wheat D genome Aegilops tauschii.</title>
        <authorList>
            <person name="Luo M.C."/>
            <person name="Gu Y.Q."/>
            <person name="Puiu D."/>
            <person name="Wang H."/>
            <person name="Twardziok S.O."/>
            <person name="Deal K.R."/>
            <person name="Huo N."/>
            <person name="Zhu T."/>
            <person name="Wang L."/>
            <person name="Wang Y."/>
            <person name="McGuire P.E."/>
            <person name="Liu S."/>
            <person name="Long H."/>
            <person name="Ramasamy R.K."/>
            <person name="Rodriguez J.C."/>
            <person name="Van S.L."/>
            <person name="Yuan L."/>
            <person name="Wang Z."/>
            <person name="Xia Z."/>
            <person name="Xiao L."/>
            <person name="Anderson O.D."/>
            <person name="Ouyang S."/>
            <person name="Liang Y."/>
            <person name="Zimin A.V."/>
            <person name="Pertea G."/>
            <person name="Qi P."/>
            <person name="Bennetzen J.L."/>
            <person name="Dai X."/>
            <person name="Dawson M.W."/>
            <person name="Muller H.G."/>
            <person name="Kugler K."/>
            <person name="Rivarola-Duarte L."/>
            <person name="Spannagl M."/>
            <person name="Mayer K.F.X."/>
            <person name="Lu F.H."/>
            <person name="Bevan M.W."/>
            <person name="Leroy P."/>
            <person name="Li P."/>
            <person name="You F.M."/>
            <person name="Sun Q."/>
            <person name="Liu Z."/>
            <person name="Lyons E."/>
            <person name="Wicker T."/>
            <person name="Salzberg S.L."/>
            <person name="Devos K.M."/>
            <person name="Dvorak J."/>
        </authorList>
    </citation>
    <scope>NUCLEOTIDE SEQUENCE [LARGE SCALE GENOMIC DNA]</scope>
    <source>
        <strain evidence="2">cv. AL8/78</strain>
    </source>
</reference>
<organism evidence="2 3">
    <name type="scientific">Aegilops tauschii subsp. strangulata</name>
    <name type="common">Goatgrass</name>
    <dbReference type="NCBI Taxonomy" id="200361"/>
    <lineage>
        <taxon>Eukaryota</taxon>
        <taxon>Viridiplantae</taxon>
        <taxon>Streptophyta</taxon>
        <taxon>Embryophyta</taxon>
        <taxon>Tracheophyta</taxon>
        <taxon>Spermatophyta</taxon>
        <taxon>Magnoliopsida</taxon>
        <taxon>Liliopsida</taxon>
        <taxon>Poales</taxon>
        <taxon>Poaceae</taxon>
        <taxon>BOP clade</taxon>
        <taxon>Pooideae</taxon>
        <taxon>Triticodae</taxon>
        <taxon>Triticeae</taxon>
        <taxon>Triticinae</taxon>
        <taxon>Aegilops</taxon>
    </lineage>
</organism>